<dbReference type="PROSITE" id="PS00041">
    <property type="entry name" value="HTH_ARAC_FAMILY_1"/>
    <property type="match status" value="1"/>
</dbReference>
<dbReference type="PRINTS" id="PR00032">
    <property type="entry name" value="HTHARAC"/>
</dbReference>
<keyword evidence="8" id="KW-1185">Reference proteome</keyword>
<sequence>MLFRTILLLCSLLFSVASIAEDTSSTVLYPLPTQAEGKVFASKNLYLGDQGGIWIHDVHGRLVFFDGQNILPRTGSVLDNTNEQLAFLNNAFWSFVDNEIYRTYPNQERELIFSLTPGSSIQKIGSSGRYIWVTDDKYFYTYQVDTRDFKSYSLMELYQYNQSSHVTINDAQRVLSKWVLATNSGVYLSDNSTFSHIGLSNKHFVEKLYFSKARREILVGTLKGMIIIDLAQPDKPIELIGKGHVLSFTETESEYWVGTERGLFVYSFLSGELTELQSNNVNDFSLKGRKVYSLINDGVGGVWIATDRGIRYYSLYSKKFQRIPNHLLTSVSSNESITKILKNEQQEGYWLVSNRALYQVTLGQRPTQKVVYRRQVHDLVMRDGILWLATDIGIVCLDALTGKVIGGHLPKAIRTQPVEQIEISADGVLWGTKGEQLWSFDPKTNAFKDYGEAWLIDKYLPAKVTKLRSSEEHGLLIGTDHGVYQLKDREVRFVRESHNFGQVIDILSSRSGVWVAGAYGVYRFENNRDAIQAIELNEQNLSPRCLLHDDSGIWLTSSTGLSHYNESGHLRKHFGEPFGLLNNEFVAGLCDRSFDGANQLILGVRKGLIKVNADELLVDPLPEQQTLFSQISVNHQVLSTGNKPAENIVLSYGDSISFLLGILPESNTQKLLHQVEGDDRWTELEGRQLTLDHLLPGDYTIRVKRASLVNLDFETIEQSFTVKEPWYLTNLAVSVMVMVVLLFIAIVIIWRSRIIVATNKMLKAQVALKTNQLRHQSRILLTNNQQLRKQLEIRQLIYDQFVGSIQSKITSLLQSAATKNGMVESSALTQVSSELNILRDVKSDGTGTKQIHNLPVLIQTIIDGWRNEFTKADIELEFFSEQEDIHIELMNFNLDVVLNTLFDSALKRCFKSQVVRLELTSKDGRAVLKLIDGGKPFGESPSVNEDEVSAVNLAELVQLNDGSFNTCISQERNLIELSWKRTELETDNQHEPTTAPLEAQQSTIGPEQEWLQKVEGLVSNHYSDPDFGTASAAKLLFMSERSLQRRFKSATEKTFKEYLNEVRLERACQKLLNGEKVSDVAFDCGFNDPSYFSQRFKHHFGVPPTQFIETYEAD</sequence>
<dbReference type="InterPro" id="IPR015943">
    <property type="entry name" value="WD40/YVTN_repeat-like_dom_sf"/>
</dbReference>
<evidence type="ECO:0000256" key="4">
    <source>
        <dbReference type="SAM" id="Phobius"/>
    </source>
</evidence>
<evidence type="ECO:0000259" key="6">
    <source>
        <dbReference type="PROSITE" id="PS01124"/>
    </source>
</evidence>
<name>A0A9X3CCE0_9VIBR</name>
<dbReference type="PANTHER" id="PTHR43280:SF28">
    <property type="entry name" value="HTH-TYPE TRANSCRIPTIONAL ACTIVATOR RHAS"/>
    <property type="match status" value="1"/>
</dbReference>
<dbReference type="Gene3D" id="2.130.10.10">
    <property type="entry name" value="YVTN repeat-like/Quinoprotein amine dehydrogenase"/>
    <property type="match status" value="3"/>
</dbReference>
<evidence type="ECO:0000256" key="1">
    <source>
        <dbReference type="ARBA" id="ARBA00023015"/>
    </source>
</evidence>
<evidence type="ECO:0000256" key="2">
    <source>
        <dbReference type="ARBA" id="ARBA00023125"/>
    </source>
</evidence>
<keyword evidence="4" id="KW-0472">Membrane</keyword>
<evidence type="ECO:0000313" key="8">
    <source>
        <dbReference type="Proteomes" id="UP001155586"/>
    </source>
</evidence>
<proteinExistence type="predicted"/>
<feature type="domain" description="HTH araC/xylS-type" evidence="6">
    <location>
        <begin position="1012"/>
        <end position="1110"/>
    </location>
</feature>
<dbReference type="SUPFAM" id="SSF63829">
    <property type="entry name" value="Calcium-dependent phosphotriesterase"/>
    <property type="match status" value="2"/>
</dbReference>
<feature type="transmembrane region" description="Helical" evidence="4">
    <location>
        <begin position="726"/>
        <end position="750"/>
    </location>
</feature>
<dbReference type="PROSITE" id="PS01124">
    <property type="entry name" value="HTH_ARAC_FAMILY_2"/>
    <property type="match status" value="1"/>
</dbReference>
<evidence type="ECO:0000256" key="5">
    <source>
        <dbReference type="SAM" id="SignalP"/>
    </source>
</evidence>
<keyword evidence="5" id="KW-0732">Signal</keyword>
<dbReference type="SMART" id="SM00342">
    <property type="entry name" value="HTH_ARAC"/>
    <property type="match status" value="1"/>
</dbReference>
<dbReference type="InterPro" id="IPR018062">
    <property type="entry name" value="HTH_AraC-typ_CS"/>
</dbReference>
<dbReference type="Gene3D" id="1.10.10.60">
    <property type="entry name" value="Homeodomain-like"/>
    <property type="match status" value="1"/>
</dbReference>
<organism evidence="7 8">
    <name type="scientific">Vibrio paucivorans</name>
    <dbReference type="NCBI Taxonomy" id="2829489"/>
    <lineage>
        <taxon>Bacteria</taxon>
        <taxon>Pseudomonadati</taxon>
        <taxon>Pseudomonadota</taxon>
        <taxon>Gammaproteobacteria</taxon>
        <taxon>Vibrionales</taxon>
        <taxon>Vibrionaceae</taxon>
        <taxon>Vibrio</taxon>
    </lineage>
</organism>
<dbReference type="GO" id="GO:0043565">
    <property type="term" value="F:sequence-specific DNA binding"/>
    <property type="evidence" value="ECO:0007669"/>
    <property type="project" value="InterPro"/>
</dbReference>
<dbReference type="RefSeq" id="WP_265686765.1">
    <property type="nucleotide sequence ID" value="NZ_JAKRRX010000015.1"/>
</dbReference>
<reference evidence="7" key="1">
    <citation type="submission" date="2022-02" db="EMBL/GenBank/DDBJ databases">
        <title>Vibrio sp. nov., a new bacterium isolated from Bohai sea, China.</title>
        <authorList>
            <person name="Yuan Y."/>
        </authorList>
    </citation>
    <scope>NUCLEOTIDE SEQUENCE</scope>
    <source>
        <strain evidence="7">DBSS07</strain>
    </source>
</reference>
<accession>A0A9X3CCE0</accession>
<evidence type="ECO:0000256" key="3">
    <source>
        <dbReference type="ARBA" id="ARBA00023163"/>
    </source>
</evidence>
<feature type="chain" id="PRO_5040982185" evidence="5">
    <location>
        <begin position="21"/>
        <end position="1114"/>
    </location>
</feature>
<dbReference type="GO" id="GO:0003700">
    <property type="term" value="F:DNA-binding transcription factor activity"/>
    <property type="evidence" value="ECO:0007669"/>
    <property type="project" value="InterPro"/>
</dbReference>
<keyword evidence="4" id="KW-0812">Transmembrane</keyword>
<dbReference type="EMBL" id="JAKRRX010000015">
    <property type="protein sequence ID" value="MCW8333076.1"/>
    <property type="molecule type" value="Genomic_DNA"/>
</dbReference>
<keyword evidence="2" id="KW-0238">DNA-binding</keyword>
<dbReference type="InterPro" id="IPR013783">
    <property type="entry name" value="Ig-like_fold"/>
</dbReference>
<dbReference type="Proteomes" id="UP001155586">
    <property type="component" value="Unassembled WGS sequence"/>
</dbReference>
<evidence type="ECO:0000313" key="7">
    <source>
        <dbReference type="EMBL" id="MCW8333076.1"/>
    </source>
</evidence>
<dbReference type="AlphaFoldDB" id="A0A9X3CCE0"/>
<feature type="signal peptide" evidence="5">
    <location>
        <begin position="1"/>
        <end position="20"/>
    </location>
</feature>
<dbReference type="Pfam" id="PF12833">
    <property type="entry name" value="HTH_18"/>
    <property type="match status" value="1"/>
</dbReference>
<keyword evidence="3" id="KW-0804">Transcription</keyword>
<protein>
    <submittedName>
        <fullName evidence="7">Helix-turn-helix domain-containing protein</fullName>
    </submittedName>
</protein>
<keyword evidence="1" id="KW-0805">Transcription regulation</keyword>
<dbReference type="InterPro" id="IPR009057">
    <property type="entry name" value="Homeodomain-like_sf"/>
</dbReference>
<dbReference type="SUPFAM" id="SSF46689">
    <property type="entry name" value="Homeodomain-like"/>
    <property type="match status" value="1"/>
</dbReference>
<dbReference type="PANTHER" id="PTHR43280">
    <property type="entry name" value="ARAC-FAMILY TRANSCRIPTIONAL REGULATOR"/>
    <property type="match status" value="1"/>
</dbReference>
<dbReference type="Gene3D" id="2.60.40.10">
    <property type="entry name" value="Immunoglobulins"/>
    <property type="match status" value="1"/>
</dbReference>
<dbReference type="InterPro" id="IPR018060">
    <property type="entry name" value="HTH_AraC"/>
</dbReference>
<gene>
    <name evidence="7" type="ORF">MD483_04435</name>
</gene>
<comment type="caution">
    <text evidence="7">The sequence shown here is derived from an EMBL/GenBank/DDBJ whole genome shotgun (WGS) entry which is preliminary data.</text>
</comment>
<keyword evidence="4" id="KW-1133">Transmembrane helix</keyword>
<dbReference type="InterPro" id="IPR020449">
    <property type="entry name" value="Tscrpt_reg_AraC-type_HTH"/>
</dbReference>